<organism evidence="2 3">
    <name type="scientific">Chlorella vulgaris</name>
    <name type="common">Green alga</name>
    <dbReference type="NCBI Taxonomy" id="3077"/>
    <lineage>
        <taxon>Eukaryota</taxon>
        <taxon>Viridiplantae</taxon>
        <taxon>Chlorophyta</taxon>
        <taxon>core chlorophytes</taxon>
        <taxon>Trebouxiophyceae</taxon>
        <taxon>Chlorellales</taxon>
        <taxon>Chlorellaceae</taxon>
        <taxon>Chlorella clade</taxon>
        <taxon>Chlorella</taxon>
    </lineage>
</organism>
<dbReference type="EMBL" id="SIDB01000006">
    <property type="protein sequence ID" value="KAI3431638.1"/>
    <property type="molecule type" value="Genomic_DNA"/>
</dbReference>
<comment type="caution">
    <text evidence="2">The sequence shown here is derived from an EMBL/GenBank/DDBJ whole genome shotgun (WGS) entry which is preliminary data.</text>
</comment>
<feature type="region of interest" description="Disordered" evidence="1">
    <location>
        <begin position="112"/>
        <end position="132"/>
    </location>
</feature>
<feature type="region of interest" description="Disordered" evidence="1">
    <location>
        <begin position="216"/>
        <end position="241"/>
    </location>
</feature>
<protein>
    <recommendedName>
        <fullName evidence="4">CUE domain-containing protein</fullName>
    </recommendedName>
</protein>
<evidence type="ECO:0000313" key="2">
    <source>
        <dbReference type="EMBL" id="KAI3431638.1"/>
    </source>
</evidence>
<keyword evidence="3" id="KW-1185">Reference proteome</keyword>
<evidence type="ECO:0008006" key="4">
    <source>
        <dbReference type="Google" id="ProtNLM"/>
    </source>
</evidence>
<feature type="region of interest" description="Disordered" evidence="1">
    <location>
        <begin position="269"/>
        <end position="288"/>
    </location>
</feature>
<accession>A0A9D4TQ58</accession>
<evidence type="ECO:0000256" key="1">
    <source>
        <dbReference type="SAM" id="MobiDB-lite"/>
    </source>
</evidence>
<reference evidence="2" key="2">
    <citation type="submission" date="2020-11" db="EMBL/GenBank/DDBJ databases">
        <authorList>
            <person name="Cecchin M."/>
            <person name="Marcolungo L."/>
            <person name="Rossato M."/>
            <person name="Girolomoni L."/>
            <person name="Cosentino E."/>
            <person name="Cuine S."/>
            <person name="Li-Beisson Y."/>
            <person name="Delledonne M."/>
            <person name="Ballottari M."/>
        </authorList>
    </citation>
    <scope>NUCLEOTIDE SEQUENCE</scope>
    <source>
        <strain evidence="2">211/11P</strain>
        <tissue evidence="2">Whole cell</tissue>
    </source>
</reference>
<dbReference type="OrthoDB" id="515591at2759"/>
<reference evidence="2" key="1">
    <citation type="journal article" date="2019" name="Plant J.">
        <title>Chlorella vulgaris genome assembly and annotation reveals the molecular basis for metabolic acclimation to high light conditions.</title>
        <authorList>
            <person name="Cecchin M."/>
            <person name="Marcolungo L."/>
            <person name="Rossato M."/>
            <person name="Girolomoni L."/>
            <person name="Cosentino E."/>
            <person name="Cuine S."/>
            <person name="Li-Beisson Y."/>
            <person name="Delledonne M."/>
            <person name="Ballottari M."/>
        </authorList>
    </citation>
    <scope>NUCLEOTIDE SEQUENCE</scope>
    <source>
        <strain evidence="2">211/11P</strain>
    </source>
</reference>
<feature type="compositionally biased region" description="Basic residues" evidence="1">
    <location>
        <begin position="277"/>
        <end position="288"/>
    </location>
</feature>
<sequence>MDAHLQDFFQRFGENVDSEVIEYVTALLADDTDPDELRDTLTEFAPTFGALSLDAQQQQVSELLQQAQEFEQATHTSLPVPPASNTTNIAEAGAKLQLGSCSVGNVNAEDAHAGGMQQQQQPSQQQQQQQQQAVYSLRDMFGSLDDGFLAHVLASEGGGSLQEAATWMLECEDLPAAQEAWQHSLQRAQDEQQQEAVAQAQAKKLIVQRFLLQPVPNGSNGDGKGRPPPLKAWGAGSSGESKCKARYREGAVVTSRGEKYIIEKQGEEWDGGSRGKVVSKGKRGKGFY</sequence>
<evidence type="ECO:0000313" key="3">
    <source>
        <dbReference type="Proteomes" id="UP001055712"/>
    </source>
</evidence>
<proteinExistence type="predicted"/>
<dbReference type="AlphaFoldDB" id="A0A9D4TQ58"/>
<gene>
    <name evidence="2" type="ORF">D9Q98_004685</name>
</gene>
<name>A0A9D4TQ58_CHLVU</name>
<dbReference type="Proteomes" id="UP001055712">
    <property type="component" value="Unassembled WGS sequence"/>
</dbReference>
<feature type="compositionally biased region" description="Low complexity" evidence="1">
    <location>
        <begin position="117"/>
        <end position="132"/>
    </location>
</feature>